<evidence type="ECO:0000313" key="2">
    <source>
        <dbReference type="EMBL" id="CAE2263451.1"/>
    </source>
</evidence>
<proteinExistence type="predicted"/>
<reference evidence="3" key="1">
    <citation type="submission" date="2021-01" db="EMBL/GenBank/DDBJ databases">
        <authorList>
            <person name="Corre E."/>
            <person name="Pelletier E."/>
            <person name="Niang G."/>
            <person name="Scheremetjew M."/>
            <person name="Finn R."/>
            <person name="Kale V."/>
            <person name="Holt S."/>
            <person name="Cochrane G."/>
            <person name="Meng A."/>
            <person name="Brown T."/>
            <person name="Cohen L."/>
        </authorList>
    </citation>
    <scope>NUCLEOTIDE SEQUENCE</scope>
    <source>
        <strain evidence="3">Isolate 1302-5</strain>
    </source>
</reference>
<accession>A0A6U6HBR3</accession>
<dbReference type="PANTHER" id="PTHR10857:SF106">
    <property type="entry name" value="C2 DOMAIN-CONTAINING PROTEIN"/>
    <property type="match status" value="1"/>
</dbReference>
<sequence>MLRSLAFSSQIFVLDWDGCVEDSNVDVRFFSENDRSTAIGQATFSVAAIMERGSNVLDKDLDGGGSVSVHASEHIMRQPTFKFEVHGKEIFSGHDSLLGSKTIIHYELRNAKGDHLYKSEFKDKDMDLNWSGAEVSLISLCGGDFDAAIEFRIFQKRERNFSTKKKHVGSVETTVNNLLGAVGSGNSMLISKDGGKRGEIVALQAECCGFTRPSEVLAAAAETKDLSEAKSAVVASKIKTAELAEKDLEKARLNSKARQESELFAKASLVEAQKAAESAKIESLNAAEEAERTRKAGYFGTLKFQFAGKGLANVEVLKLIDKSDPFFVLEKGASEKAGRIHWSAAFISPIVMDDLNPRWEESSVEVHELCSGDLHEPIRVLVFDWEKNGRHRLIGHFETTVHGVISAPKASVKLPLIKGEDITGHISVLYAEIVGFEDQIAAEERAKELARKADEARFFAIGAQRKAEIKSSTAKEAHNASLQFEETFEAATEEAAKAMRMDRGMQRTVTQRLEELDLV</sequence>
<dbReference type="Pfam" id="PF00168">
    <property type="entry name" value="C2"/>
    <property type="match status" value="1"/>
</dbReference>
<dbReference type="SUPFAM" id="SSF49562">
    <property type="entry name" value="C2 domain (Calcium/lipid-binding domain, CaLB)"/>
    <property type="match status" value="1"/>
</dbReference>
<organism evidence="3">
    <name type="scientific">Odontella aurita</name>
    <dbReference type="NCBI Taxonomy" id="265563"/>
    <lineage>
        <taxon>Eukaryota</taxon>
        <taxon>Sar</taxon>
        <taxon>Stramenopiles</taxon>
        <taxon>Ochrophyta</taxon>
        <taxon>Bacillariophyta</taxon>
        <taxon>Mediophyceae</taxon>
        <taxon>Biddulphiophycidae</taxon>
        <taxon>Eupodiscales</taxon>
        <taxon>Odontellaceae</taxon>
        <taxon>Odontella</taxon>
    </lineage>
</organism>
<dbReference type="Gene3D" id="2.60.40.150">
    <property type="entry name" value="C2 domain"/>
    <property type="match status" value="1"/>
</dbReference>
<dbReference type="PROSITE" id="PS50004">
    <property type="entry name" value="C2"/>
    <property type="match status" value="1"/>
</dbReference>
<dbReference type="EMBL" id="HBKQ01040483">
    <property type="protein sequence ID" value="CAE2263457.1"/>
    <property type="molecule type" value="Transcribed_RNA"/>
</dbReference>
<dbReference type="GO" id="GO:0071277">
    <property type="term" value="P:cellular response to calcium ion"/>
    <property type="evidence" value="ECO:0007669"/>
    <property type="project" value="TreeGrafter"/>
</dbReference>
<dbReference type="InterPro" id="IPR037768">
    <property type="entry name" value="C2B_Copine"/>
</dbReference>
<feature type="domain" description="C2" evidence="1">
    <location>
        <begin position="280"/>
        <end position="414"/>
    </location>
</feature>
<dbReference type="EMBL" id="HBKQ01040479">
    <property type="protein sequence ID" value="CAE2263451.1"/>
    <property type="molecule type" value="Transcribed_RNA"/>
</dbReference>
<dbReference type="GO" id="GO:0005544">
    <property type="term" value="F:calcium-dependent phospholipid binding"/>
    <property type="evidence" value="ECO:0007669"/>
    <property type="project" value="InterPro"/>
</dbReference>
<protein>
    <recommendedName>
        <fullName evidence="1">C2 domain-containing protein</fullName>
    </recommendedName>
</protein>
<dbReference type="GO" id="GO:0005886">
    <property type="term" value="C:plasma membrane"/>
    <property type="evidence" value="ECO:0007669"/>
    <property type="project" value="TreeGrafter"/>
</dbReference>
<dbReference type="PANTHER" id="PTHR10857">
    <property type="entry name" value="COPINE"/>
    <property type="match status" value="1"/>
</dbReference>
<evidence type="ECO:0000259" key="1">
    <source>
        <dbReference type="PROSITE" id="PS50004"/>
    </source>
</evidence>
<dbReference type="InterPro" id="IPR035892">
    <property type="entry name" value="C2_domain_sf"/>
</dbReference>
<name>A0A6U6HBR3_9STRA</name>
<dbReference type="CDD" id="cd04047">
    <property type="entry name" value="C2B_Copine"/>
    <property type="match status" value="1"/>
</dbReference>
<dbReference type="InterPro" id="IPR045052">
    <property type="entry name" value="Copine"/>
</dbReference>
<dbReference type="InterPro" id="IPR000008">
    <property type="entry name" value="C2_dom"/>
</dbReference>
<evidence type="ECO:0000313" key="3">
    <source>
        <dbReference type="EMBL" id="CAE2263457.1"/>
    </source>
</evidence>
<gene>
    <name evidence="2" type="ORF">OAUR00152_LOCUS27873</name>
    <name evidence="3" type="ORF">OAUR00152_LOCUS27875</name>
</gene>
<dbReference type="AlphaFoldDB" id="A0A6U6HBR3"/>